<dbReference type="GO" id="GO:0003988">
    <property type="term" value="F:acetyl-CoA C-acyltransferase activity"/>
    <property type="evidence" value="ECO:0007669"/>
    <property type="project" value="UniProtKB-ARBA"/>
</dbReference>
<keyword evidence="2" id="KW-0963">Cytoplasm</keyword>
<feature type="active site" description="Proton acceptor" evidence="8">
    <location>
        <position position="348"/>
    </location>
</feature>
<comment type="similarity">
    <text evidence="1 9">Belongs to the thiolase-like superfamily. Thiolase family.</text>
</comment>
<dbReference type="InterPro" id="IPR020610">
    <property type="entry name" value="Thiolase_AS"/>
</dbReference>
<name>A0A0K6GWR7_9GAMM</name>
<feature type="domain" description="Thiolase N-terminal" evidence="10">
    <location>
        <begin position="5"/>
        <end position="262"/>
    </location>
</feature>
<organism evidence="12 13">
    <name type="scientific">Pseudidiomarina woesei</name>
    <dbReference type="NCBI Taxonomy" id="1381080"/>
    <lineage>
        <taxon>Bacteria</taxon>
        <taxon>Pseudomonadati</taxon>
        <taxon>Pseudomonadota</taxon>
        <taxon>Gammaproteobacteria</taxon>
        <taxon>Alteromonadales</taxon>
        <taxon>Idiomarinaceae</taxon>
        <taxon>Pseudidiomarina</taxon>
    </lineage>
</organism>
<gene>
    <name evidence="12" type="ORF">Ga0061064_0385</name>
</gene>
<evidence type="ECO:0000256" key="3">
    <source>
        <dbReference type="ARBA" id="ARBA00022679"/>
    </source>
</evidence>
<dbReference type="NCBIfam" id="TIGR01930">
    <property type="entry name" value="AcCoA-C-Actrans"/>
    <property type="match status" value="1"/>
</dbReference>
<keyword evidence="13" id="KW-1185">Reference proteome</keyword>
<evidence type="ECO:0000256" key="4">
    <source>
        <dbReference type="ARBA" id="ARBA00022832"/>
    </source>
</evidence>
<feature type="active site" description="Acyl-thioester intermediate" evidence="8">
    <location>
        <position position="89"/>
    </location>
</feature>
<dbReference type="EMBL" id="CYHB01000001">
    <property type="protein sequence ID" value="CUA83030.1"/>
    <property type="molecule type" value="Genomic_DNA"/>
</dbReference>
<accession>A0A0K6GWR7</accession>
<sequence length="392" mass="40928">MSDAVVIVAAKRTPMGGFQGSLSDVSAPNLGAIAIKAALVESGLQGNDVQEVIMGNVLPAGLGQAPARQATLFAELPRSAGATTINKVCGSGLKAVMFAHDLIHAGSADVVVAGGMESMSNAPYLLKKARAGFRMGHDAIYDHMMLDGLEDAYEGKAMGCYAQSTADEYGLGREAMDNFALASLSRAQTAIKEGWFVNEITPVTYSTRKGDVTVDIDEQPGKAMPEKIPGLRPAFAKDGTITAANSSSISDGAAALILMRESEAKARGLKPLARVVGHATHSQAPAEFTVAPIGAMNKLLDKVQWSKDDVDLWEINEAFAMVTMLAMQQMNLDHDKVNVNGGACALGHPIGASGARLLVTLLHALKNRGKQRGVTSLCIGGGEAVAVAVEML</sequence>
<dbReference type="PROSITE" id="PS00099">
    <property type="entry name" value="THIOLASE_3"/>
    <property type="match status" value="1"/>
</dbReference>
<evidence type="ECO:0000313" key="13">
    <source>
        <dbReference type="Proteomes" id="UP000182598"/>
    </source>
</evidence>
<evidence type="ECO:0000256" key="5">
    <source>
        <dbReference type="ARBA" id="ARBA00022963"/>
    </source>
</evidence>
<dbReference type="GO" id="GO:0016042">
    <property type="term" value="P:lipid catabolic process"/>
    <property type="evidence" value="ECO:0007669"/>
    <property type="project" value="UniProtKB-KW"/>
</dbReference>
<protein>
    <submittedName>
        <fullName evidence="12">Acetyl-CoA acetyltransferases</fullName>
    </submittedName>
</protein>
<evidence type="ECO:0000256" key="6">
    <source>
        <dbReference type="ARBA" id="ARBA00023098"/>
    </source>
</evidence>
<keyword evidence="3 9" id="KW-0808">Transferase</keyword>
<dbReference type="GO" id="GO:0006631">
    <property type="term" value="P:fatty acid metabolic process"/>
    <property type="evidence" value="ECO:0007669"/>
    <property type="project" value="UniProtKB-KW"/>
</dbReference>
<keyword evidence="6" id="KW-0443">Lipid metabolism</keyword>
<dbReference type="InterPro" id="IPR020615">
    <property type="entry name" value="Thiolase_acyl_enz_int_AS"/>
</dbReference>
<dbReference type="FunFam" id="3.40.47.10:FF:000010">
    <property type="entry name" value="Acetyl-CoA acetyltransferase (Thiolase)"/>
    <property type="match status" value="1"/>
</dbReference>
<dbReference type="SUPFAM" id="SSF53901">
    <property type="entry name" value="Thiolase-like"/>
    <property type="match status" value="2"/>
</dbReference>
<dbReference type="CDD" id="cd00751">
    <property type="entry name" value="thiolase"/>
    <property type="match status" value="1"/>
</dbReference>
<dbReference type="PROSITE" id="PS00098">
    <property type="entry name" value="THIOLASE_1"/>
    <property type="match status" value="1"/>
</dbReference>
<evidence type="ECO:0000256" key="9">
    <source>
        <dbReference type="RuleBase" id="RU003557"/>
    </source>
</evidence>
<dbReference type="PIRSF" id="PIRSF000429">
    <property type="entry name" value="Ac-CoA_Ac_transf"/>
    <property type="match status" value="1"/>
</dbReference>
<keyword evidence="4" id="KW-0276">Fatty acid metabolism</keyword>
<dbReference type="InterPro" id="IPR020616">
    <property type="entry name" value="Thiolase_N"/>
</dbReference>
<evidence type="ECO:0000259" key="10">
    <source>
        <dbReference type="Pfam" id="PF00108"/>
    </source>
</evidence>
<dbReference type="Pfam" id="PF02803">
    <property type="entry name" value="Thiolase_C"/>
    <property type="match status" value="1"/>
</dbReference>
<dbReference type="InterPro" id="IPR016039">
    <property type="entry name" value="Thiolase-like"/>
</dbReference>
<dbReference type="Gene3D" id="3.40.47.10">
    <property type="match status" value="2"/>
</dbReference>
<dbReference type="Proteomes" id="UP000182598">
    <property type="component" value="Unassembled WGS sequence"/>
</dbReference>
<dbReference type="Pfam" id="PF00108">
    <property type="entry name" value="Thiolase_N"/>
    <property type="match status" value="1"/>
</dbReference>
<reference evidence="13" key="1">
    <citation type="submission" date="2015-08" db="EMBL/GenBank/DDBJ databases">
        <authorList>
            <person name="Varghese N."/>
        </authorList>
    </citation>
    <scope>NUCLEOTIDE SEQUENCE [LARGE SCALE GENOMIC DNA]</scope>
    <source>
        <strain evidence="13">DSM 27808</strain>
    </source>
</reference>
<evidence type="ECO:0000256" key="2">
    <source>
        <dbReference type="ARBA" id="ARBA00022490"/>
    </source>
</evidence>
<proteinExistence type="inferred from homology"/>
<dbReference type="AlphaFoldDB" id="A0A0K6GWR7"/>
<evidence type="ECO:0000313" key="12">
    <source>
        <dbReference type="EMBL" id="CUA83030.1"/>
    </source>
</evidence>
<feature type="active site" description="Proton acceptor" evidence="8">
    <location>
        <position position="378"/>
    </location>
</feature>
<dbReference type="PANTHER" id="PTHR18919:SF164">
    <property type="entry name" value="ACETYL-COA ACETYLTRANSFERASE"/>
    <property type="match status" value="1"/>
</dbReference>
<evidence type="ECO:0000256" key="7">
    <source>
        <dbReference type="ARBA" id="ARBA00023315"/>
    </source>
</evidence>
<dbReference type="PANTHER" id="PTHR18919">
    <property type="entry name" value="ACETYL-COA C-ACYLTRANSFERASE"/>
    <property type="match status" value="1"/>
</dbReference>
<dbReference type="InterPro" id="IPR002155">
    <property type="entry name" value="Thiolase"/>
</dbReference>
<keyword evidence="7 9" id="KW-0012">Acyltransferase</keyword>
<keyword evidence="5" id="KW-0442">Lipid degradation</keyword>
<evidence type="ECO:0000256" key="8">
    <source>
        <dbReference type="PIRSR" id="PIRSR000429-1"/>
    </source>
</evidence>
<evidence type="ECO:0000256" key="1">
    <source>
        <dbReference type="ARBA" id="ARBA00010982"/>
    </source>
</evidence>
<evidence type="ECO:0000259" key="11">
    <source>
        <dbReference type="Pfam" id="PF02803"/>
    </source>
</evidence>
<dbReference type="InterPro" id="IPR020617">
    <property type="entry name" value="Thiolase_C"/>
</dbReference>
<feature type="domain" description="Thiolase C-terminal" evidence="11">
    <location>
        <begin position="269"/>
        <end position="390"/>
    </location>
</feature>